<dbReference type="RefSeq" id="WP_089765395.1">
    <property type="nucleotide sequence ID" value="NZ_BKAT01000057.1"/>
</dbReference>
<sequence length="129" mass="14360">MIKIQVQADCGNAPKKMFVKDFIIAIVNNDQASLEKNATDDIQWTTAGGETIEGKEAVLAALRRFRSDKVAELTIHTIITHGYDGMAEGLLKFKDGRKEAFCDVYRFKASTNHAPVKNIRTYTVEPGNK</sequence>
<dbReference type="Gene3D" id="3.10.450.50">
    <property type="match status" value="1"/>
</dbReference>
<evidence type="ECO:0000313" key="2">
    <source>
        <dbReference type="EMBL" id="SEB06323.1"/>
    </source>
</evidence>
<evidence type="ECO:0000313" key="3">
    <source>
        <dbReference type="Proteomes" id="UP000199656"/>
    </source>
</evidence>
<proteinExistence type="predicted"/>
<dbReference type="InterPro" id="IPR032710">
    <property type="entry name" value="NTF2-like_dom_sf"/>
</dbReference>
<accession>A0A1H4G9J3</accession>
<dbReference type="AlphaFoldDB" id="A0A1H4G9J3"/>
<protein>
    <submittedName>
        <fullName evidence="2">SnoaL-like domain-containing protein</fullName>
    </submittedName>
</protein>
<name>A0A1H4G9J3_9BACT</name>
<feature type="domain" description="SnoaL-like" evidence="1">
    <location>
        <begin position="19"/>
        <end position="108"/>
    </location>
</feature>
<keyword evidence="3" id="KW-1185">Reference proteome</keyword>
<dbReference type="SUPFAM" id="SSF54427">
    <property type="entry name" value="NTF2-like"/>
    <property type="match status" value="1"/>
</dbReference>
<dbReference type="Proteomes" id="UP000199656">
    <property type="component" value="Unassembled WGS sequence"/>
</dbReference>
<gene>
    <name evidence="2" type="ORF">SAMN05660909_05087</name>
</gene>
<dbReference type="OrthoDB" id="6692273at2"/>
<dbReference type="InterPro" id="IPR037401">
    <property type="entry name" value="SnoaL-like"/>
</dbReference>
<reference evidence="3" key="1">
    <citation type="submission" date="2016-10" db="EMBL/GenBank/DDBJ databases">
        <authorList>
            <person name="Varghese N."/>
            <person name="Submissions S."/>
        </authorList>
    </citation>
    <scope>NUCLEOTIDE SEQUENCE [LARGE SCALE GENOMIC DNA]</scope>
    <source>
        <strain evidence="3">DSM 23920</strain>
    </source>
</reference>
<dbReference type="EMBL" id="FNRL01000035">
    <property type="protein sequence ID" value="SEB06323.1"/>
    <property type="molecule type" value="Genomic_DNA"/>
</dbReference>
<dbReference type="STRING" id="408074.SAMN05660909_05087"/>
<organism evidence="2 3">
    <name type="scientific">Chitinophaga terrae</name>
    <name type="common">ex Kim and Jung 2007</name>
    <dbReference type="NCBI Taxonomy" id="408074"/>
    <lineage>
        <taxon>Bacteria</taxon>
        <taxon>Pseudomonadati</taxon>
        <taxon>Bacteroidota</taxon>
        <taxon>Chitinophagia</taxon>
        <taxon>Chitinophagales</taxon>
        <taxon>Chitinophagaceae</taxon>
        <taxon>Chitinophaga</taxon>
    </lineage>
</organism>
<evidence type="ECO:0000259" key="1">
    <source>
        <dbReference type="Pfam" id="PF12680"/>
    </source>
</evidence>
<dbReference type="Pfam" id="PF12680">
    <property type="entry name" value="SnoaL_2"/>
    <property type="match status" value="1"/>
</dbReference>